<dbReference type="EMBL" id="BRPK01000011">
    <property type="protein sequence ID" value="GLB42440.1"/>
    <property type="molecule type" value="Genomic_DNA"/>
</dbReference>
<sequence length="351" mass="40172">MSSAPAPPGGLSPAEIARILEQSRTELFEGELRKGELFWAAYQPFLLSRGYKLRPRYDPDWVPTWKKLGKPIERLYDYEDSITIEKGHVLDAVRVSDGRKVILKRVLTSTEEIPIARYLSSEPLSSDPRNNAVPILDTILLPNDDSSALIVMPLLLPLYAIPFRRVGEFAEAVRQYLQGLEFMHEHNIAHRDPCEFNLMMDASELIPSGFHFLRQRTYDGINEWDEWRERGSCESLRYYFIDFGLSRRYSSNTNVKDVGIWGQDRSYPERSSTVPYDPFKTDIYMLGNFILRQVAEHDGLECFRKIELLSLIGVQINTHAGYSSSAEFYSDPADPACSQLFPVFAVISLLS</sequence>
<dbReference type="GO" id="GO:0004672">
    <property type="term" value="F:protein kinase activity"/>
    <property type="evidence" value="ECO:0007669"/>
    <property type="project" value="InterPro"/>
</dbReference>
<proteinExistence type="predicted"/>
<organism evidence="2 3">
    <name type="scientific">Lyophyllum shimeji</name>
    <name type="common">Hon-shimeji</name>
    <name type="synonym">Tricholoma shimeji</name>
    <dbReference type="NCBI Taxonomy" id="47721"/>
    <lineage>
        <taxon>Eukaryota</taxon>
        <taxon>Fungi</taxon>
        <taxon>Dikarya</taxon>
        <taxon>Basidiomycota</taxon>
        <taxon>Agaricomycotina</taxon>
        <taxon>Agaricomycetes</taxon>
        <taxon>Agaricomycetidae</taxon>
        <taxon>Agaricales</taxon>
        <taxon>Tricholomatineae</taxon>
        <taxon>Lyophyllaceae</taxon>
        <taxon>Lyophyllum</taxon>
    </lineage>
</organism>
<comment type="caution">
    <text evidence="2">The sequence shown here is derived from an EMBL/GenBank/DDBJ whole genome shotgun (WGS) entry which is preliminary data.</text>
</comment>
<keyword evidence="3" id="KW-1185">Reference proteome</keyword>
<dbReference type="InterPro" id="IPR011009">
    <property type="entry name" value="Kinase-like_dom_sf"/>
</dbReference>
<dbReference type="PROSITE" id="PS50011">
    <property type="entry name" value="PROTEIN_KINASE_DOM"/>
    <property type="match status" value="1"/>
</dbReference>
<accession>A0A9P3PUV7</accession>
<dbReference type="Gene3D" id="1.10.510.10">
    <property type="entry name" value="Transferase(Phosphotransferase) domain 1"/>
    <property type="match status" value="1"/>
</dbReference>
<dbReference type="GO" id="GO:0005524">
    <property type="term" value="F:ATP binding"/>
    <property type="evidence" value="ECO:0007669"/>
    <property type="project" value="InterPro"/>
</dbReference>
<reference evidence="2" key="1">
    <citation type="submission" date="2022-07" db="EMBL/GenBank/DDBJ databases">
        <title>The genome of Lyophyllum shimeji provides insight into the initial evolution of ectomycorrhizal fungal genome.</title>
        <authorList>
            <person name="Kobayashi Y."/>
            <person name="Shibata T."/>
            <person name="Hirakawa H."/>
            <person name="Shigenobu S."/>
            <person name="Nishiyama T."/>
            <person name="Yamada A."/>
            <person name="Hasebe M."/>
            <person name="Kawaguchi M."/>
        </authorList>
    </citation>
    <scope>NUCLEOTIDE SEQUENCE</scope>
    <source>
        <strain evidence="2">AT787</strain>
    </source>
</reference>
<evidence type="ECO:0000313" key="2">
    <source>
        <dbReference type="EMBL" id="GLB42440.1"/>
    </source>
</evidence>
<dbReference type="AlphaFoldDB" id="A0A9P3PUV7"/>
<dbReference type="Proteomes" id="UP001063166">
    <property type="component" value="Unassembled WGS sequence"/>
</dbReference>
<name>A0A9P3PUV7_LYOSH</name>
<dbReference type="SUPFAM" id="SSF56112">
    <property type="entry name" value="Protein kinase-like (PK-like)"/>
    <property type="match status" value="1"/>
</dbReference>
<evidence type="ECO:0000313" key="3">
    <source>
        <dbReference type="Proteomes" id="UP001063166"/>
    </source>
</evidence>
<feature type="domain" description="Protein kinase" evidence="1">
    <location>
        <begin position="78"/>
        <end position="351"/>
    </location>
</feature>
<evidence type="ECO:0000259" key="1">
    <source>
        <dbReference type="PROSITE" id="PS50011"/>
    </source>
</evidence>
<gene>
    <name evidence="2" type="ORF">LshimejAT787_1104550</name>
</gene>
<protein>
    <submittedName>
        <fullName evidence="2">Expressed protein</fullName>
    </submittedName>
</protein>
<dbReference type="InterPro" id="IPR000719">
    <property type="entry name" value="Prot_kinase_dom"/>
</dbReference>
<dbReference type="OrthoDB" id="5987198at2759"/>